<evidence type="ECO:0000313" key="8">
    <source>
        <dbReference type="EMBL" id="PWJ91236.1"/>
    </source>
</evidence>
<name>A0AA45C697_9BACT</name>
<dbReference type="Pfam" id="PF00266">
    <property type="entry name" value="Aminotran_5"/>
    <property type="match status" value="1"/>
</dbReference>
<keyword evidence="4" id="KW-0808">Transferase</keyword>
<dbReference type="CDD" id="cd06453">
    <property type="entry name" value="SufS_like"/>
    <property type="match status" value="1"/>
</dbReference>
<dbReference type="EC" id="2.8.1.7" evidence="3"/>
<dbReference type="PANTHER" id="PTHR43586:SF8">
    <property type="entry name" value="CYSTEINE DESULFURASE 1, CHLOROPLASTIC"/>
    <property type="match status" value="1"/>
</dbReference>
<dbReference type="NCBIfam" id="TIGR01979">
    <property type="entry name" value="sufS"/>
    <property type="match status" value="1"/>
</dbReference>
<proteinExistence type="inferred from homology"/>
<dbReference type="InterPro" id="IPR000192">
    <property type="entry name" value="Aminotrans_V_dom"/>
</dbReference>
<dbReference type="PANTHER" id="PTHR43586">
    <property type="entry name" value="CYSTEINE DESULFURASE"/>
    <property type="match status" value="1"/>
</dbReference>
<keyword evidence="5" id="KW-0663">Pyridoxal phosphate</keyword>
<evidence type="ECO:0000256" key="5">
    <source>
        <dbReference type="ARBA" id="ARBA00022898"/>
    </source>
</evidence>
<evidence type="ECO:0000313" key="9">
    <source>
        <dbReference type="Proteomes" id="UP000245921"/>
    </source>
</evidence>
<dbReference type="InterPro" id="IPR015424">
    <property type="entry name" value="PyrdxlP-dep_Trfase"/>
</dbReference>
<reference evidence="8 9" key="1">
    <citation type="submission" date="2018-05" db="EMBL/GenBank/DDBJ databases">
        <title>Genomic Encyclopedia of Type Strains, Phase IV (KMG-IV): sequencing the most valuable type-strain genomes for metagenomic binning, comparative biology and taxonomic classification.</title>
        <authorList>
            <person name="Goeker M."/>
        </authorList>
    </citation>
    <scope>NUCLEOTIDE SEQUENCE [LARGE SCALE GENOMIC DNA]</scope>
    <source>
        <strain evidence="8 9">DSM 24906</strain>
    </source>
</reference>
<protein>
    <recommendedName>
        <fullName evidence="3">cysteine desulfurase</fullName>
        <ecNumber evidence="3">2.8.1.7</ecNumber>
    </recommendedName>
</protein>
<evidence type="ECO:0000256" key="4">
    <source>
        <dbReference type="ARBA" id="ARBA00022679"/>
    </source>
</evidence>
<comment type="cofactor">
    <cofactor evidence="1">
        <name>pyridoxal 5'-phosphate</name>
        <dbReference type="ChEBI" id="CHEBI:597326"/>
    </cofactor>
</comment>
<dbReference type="InterPro" id="IPR010970">
    <property type="entry name" value="Cys_dSase_SufS"/>
</dbReference>
<feature type="domain" description="Aminotransferase class V" evidence="7">
    <location>
        <begin position="24"/>
        <end position="397"/>
    </location>
</feature>
<dbReference type="GO" id="GO:0006534">
    <property type="term" value="P:cysteine metabolic process"/>
    <property type="evidence" value="ECO:0007669"/>
    <property type="project" value="InterPro"/>
</dbReference>
<evidence type="ECO:0000256" key="6">
    <source>
        <dbReference type="ARBA" id="ARBA00050776"/>
    </source>
</evidence>
<accession>A0AA45C697</accession>
<dbReference type="Gene3D" id="3.40.640.10">
    <property type="entry name" value="Type I PLP-dependent aspartate aminotransferase-like (Major domain)"/>
    <property type="match status" value="1"/>
</dbReference>
<comment type="catalytic activity">
    <reaction evidence="6">
        <text>(sulfur carrier)-H + L-cysteine = (sulfur carrier)-SH + L-alanine</text>
        <dbReference type="Rhea" id="RHEA:43892"/>
        <dbReference type="Rhea" id="RHEA-COMP:14737"/>
        <dbReference type="Rhea" id="RHEA-COMP:14739"/>
        <dbReference type="ChEBI" id="CHEBI:29917"/>
        <dbReference type="ChEBI" id="CHEBI:35235"/>
        <dbReference type="ChEBI" id="CHEBI:57972"/>
        <dbReference type="ChEBI" id="CHEBI:64428"/>
        <dbReference type="EC" id="2.8.1.7"/>
    </reaction>
</comment>
<organism evidence="8 9">
    <name type="scientific">Oceanotoga teriensis</name>
    <dbReference type="NCBI Taxonomy" id="515440"/>
    <lineage>
        <taxon>Bacteria</taxon>
        <taxon>Thermotogati</taxon>
        <taxon>Thermotogota</taxon>
        <taxon>Thermotogae</taxon>
        <taxon>Petrotogales</taxon>
        <taxon>Petrotogaceae</taxon>
        <taxon>Oceanotoga</taxon>
    </lineage>
</organism>
<dbReference type="InterPro" id="IPR015421">
    <property type="entry name" value="PyrdxlP-dep_Trfase_major"/>
</dbReference>
<keyword evidence="8" id="KW-0456">Lyase</keyword>
<sequence length="409" mass="46389">MLLSQKFDLEFPSLKRNINENKLVYLDSAATTLLPKRVANRVYEYSLNHRSNVHRSSHTLAAESTLLLEETRDLLKDFLNASSSKEIIFTKGTTESINLVAYSLAISNFFNDGDEILLNSLEHHANFVPWQQIGKNFNINTKVFKNKDGIFNESEYLNNINKKTRLVAITAHSNVTGQIIDIKDLIKKIKNINEKTLILIDAAQYVPHHEINLKELNADFVAFSGHKMLAPGGIGILWGKKKILNDMNPFLFGGEMIDQVDYEDTSFNILPYKFEAGTPNMEGISGLNEAIKIIDEIGFDLISDHISDITQYAINKLNKLDFIELYGPKDSSQFGIISFNLKNIHPHDVSHLLNDLTGIAIRSGHHCAQLIMKDIGIQSSCRASFYIYNDKNDVDKLYNGLIKVWEWLK</sequence>
<dbReference type="AlphaFoldDB" id="A0AA45C697"/>
<dbReference type="SUPFAM" id="SSF53383">
    <property type="entry name" value="PLP-dependent transferases"/>
    <property type="match status" value="1"/>
</dbReference>
<dbReference type="GO" id="GO:0016829">
    <property type="term" value="F:lyase activity"/>
    <property type="evidence" value="ECO:0007669"/>
    <property type="project" value="UniProtKB-KW"/>
</dbReference>
<comment type="caution">
    <text evidence="8">The sequence shown here is derived from an EMBL/GenBank/DDBJ whole genome shotgun (WGS) entry which is preliminary data.</text>
</comment>
<evidence type="ECO:0000256" key="1">
    <source>
        <dbReference type="ARBA" id="ARBA00001933"/>
    </source>
</evidence>
<evidence type="ECO:0000256" key="2">
    <source>
        <dbReference type="ARBA" id="ARBA00010447"/>
    </source>
</evidence>
<dbReference type="GO" id="GO:0030170">
    <property type="term" value="F:pyridoxal phosphate binding"/>
    <property type="evidence" value="ECO:0007669"/>
    <property type="project" value="InterPro"/>
</dbReference>
<dbReference type="EMBL" id="QGGI01000011">
    <property type="protein sequence ID" value="PWJ91236.1"/>
    <property type="molecule type" value="Genomic_DNA"/>
</dbReference>
<comment type="similarity">
    <text evidence="2">Belongs to the class-V pyridoxal-phosphate-dependent aminotransferase family. Csd subfamily.</text>
</comment>
<evidence type="ECO:0000259" key="7">
    <source>
        <dbReference type="Pfam" id="PF00266"/>
    </source>
</evidence>
<dbReference type="Proteomes" id="UP000245921">
    <property type="component" value="Unassembled WGS sequence"/>
</dbReference>
<dbReference type="Gene3D" id="3.90.1150.10">
    <property type="entry name" value="Aspartate Aminotransferase, domain 1"/>
    <property type="match status" value="1"/>
</dbReference>
<dbReference type="RefSeq" id="WP_109605060.1">
    <property type="nucleotide sequence ID" value="NZ_QGGI01000011.1"/>
</dbReference>
<gene>
    <name evidence="8" type="ORF">C7380_11144</name>
</gene>
<dbReference type="InterPro" id="IPR015422">
    <property type="entry name" value="PyrdxlP-dep_Trfase_small"/>
</dbReference>
<dbReference type="GO" id="GO:0031071">
    <property type="term" value="F:cysteine desulfurase activity"/>
    <property type="evidence" value="ECO:0007669"/>
    <property type="project" value="UniProtKB-EC"/>
</dbReference>
<evidence type="ECO:0000256" key="3">
    <source>
        <dbReference type="ARBA" id="ARBA00012239"/>
    </source>
</evidence>
<keyword evidence="9" id="KW-1185">Reference proteome</keyword>